<protein>
    <submittedName>
        <fullName evidence="1">Ferritin-like domain-containing protein</fullName>
    </submittedName>
</protein>
<dbReference type="SUPFAM" id="SSF47240">
    <property type="entry name" value="Ferritin-like"/>
    <property type="match status" value="1"/>
</dbReference>
<dbReference type="RefSeq" id="WP_167218301.1">
    <property type="nucleotide sequence ID" value="NZ_CP050063.1"/>
</dbReference>
<dbReference type="Pfam" id="PF13668">
    <property type="entry name" value="Ferritin_2"/>
    <property type="match status" value="1"/>
</dbReference>
<reference evidence="1 2" key="1">
    <citation type="submission" date="2020-03" db="EMBL/GenBank/DDBJ databases">
        <authorList>
            <person name="Kim M.K."/>
        </authorList>
    </citation>
    <scope>NUCLEOTIDE SEQUENCE [LARGE SCALE GENOMIC DNA]</scope>
    <source>
        <strain evidence="1 2">BT328</strain>
    </source>
</reference>
<dbReference type="InterPro" id="IPR009078">
    <property type="entry name" value="Ferritin-like_SF"/>
</dbReference>
<name>A0A6G9AYA3_9BACT</name>
<evidence type="ECO:0000313" key="1">
    <source>
        <dbReference type="EMBL" id="QIP17442.1"/>
    </source>
</evidence>
<dbReference type="Proteomes" id="UP000501802">
    <property type="component" value="Chromosome"/>
</dbReference>
<sequence>MEKLQNDPTATPQGLTGKASAALGRRVFMRYLGATAAAGVVLSACHDQIVDPTVATGSARAGEAIDLGDIGSKDVNVLNYAYALEQLEAAFYTQVIKTPYSGINGYEMAILSDIRDHEIAHRELFKAALGSAAIPGLTPNFSSINFGSRASVLGTARVFEAIGVSAYNGAGKYITTPDYLLLAGKIVSVEARHTAIISELVNPQTTSFAGDDIVAAASGLGEARTPEEVLSLVRPFVLEIINGKNGRRA</sequence>
<dbReference type="PROSITE" id="PS51318">
    <property type="entry name" value="TAT"/>
    <property type="match status" value="1"/>
</dbReference>
<gene>
    <name evidence="1" type="ORF">G8759_34780</name>
</gene>
<dbReference type="EMBL" id="CP050063">
    <property type="protein sequence ID" value="QIP17442.1"/>
    <property type="molecule type" value="Genomic_DNA"/>
</dbReference>
<evidence type="ECO:0000313" key="2">
    <source>
        <dbReference type="Proteomes" id="UP000501802"/>
    </source>
</evidence>
<keyword evidence="2" id="KW-1185">Reference proteome</keyword>
<organism evidence="1 2">
    <name type="scientific">Spirosoma aureum</name>
    <dbReference type="NCBI Taxonomy" id="2692134"/>
    <lineage>
        <taxon>Bacteria</taxon>
        <taxon>Pseudomonadati</taxon>
        <taxon>Bacteroidota</taxon>
        <taxon>Cytophagia</taxon>
        <taxon>Cytophagales</taxon>
        <taxon>Cytophagaceae</taxon>
        <taxon>Spirosoma</taxon>
    </lineage>
</organism>
<dbReference type="KEGG" id="spib:G8759_34780"/>
<dbReference type="AlphaFoldDB" id="A0A6G9AYA3"/>
<dbReference type="InterPro" id="IPR006311">
    <property type="entry name" value="TAT_signal"/>
</dbReference>
<dbReference type="CDD" id="cd00657">
    <property type="entry name" value="Ferritin_like"/>
    <property type="match status" value="1"/>
</dbReference>
<accession>A0A6G9AYA3</accession>
<proteinExistence type="predicted"/>